<dbReference type="EMBL" id="UGYO01000001">
    <property type="protein sequence ID" value="SUI77101.1"/>
    <property type="molecule type" value="Genomic_DNA"/>
</dbReference>
<keyword evidence="3" id="KW-1185">Reference proteome</keyword>
<proteinExistence type="predicted"/>
<keyword evidence="1" id="KW-0472">Membrane</keyword>
<protein>
    <submittedName>
        <fullName evidence="2">Uncharacterized protein</fullName>
    </submittedName>
</protein>
<name>A0A380ABR8_9GAMM</name>
<sequence length="32" mass="3702">MTPLIWGILGLFAFFTIVTIGSLYLYSKRDKH</sequence>
<evidence type="ECO:0000313" key="2">
    <source>
        <dbReference type="EMBL" id="SUI77101.1"/>
    </source>
</evidence>
<keyword evidence="1" id="KW-0812">Transmembrane</keyword>
<evidence type="ECO:0000256" key="1">
    <source>
        <dbReference type="SAM" id="Phobius"/>
    </source>
</evidence>
<gene>
    <name evidence="2" type="ORF">NCTC10738_02545</name>
</gene>
<feature type="transmembrane region" description="Helical" evidence="1">
    <location>
        <begin position="6"/>
        <end position="26"/>
    </location>
</feature>
<keyword evidence="1" id="KW-1133">Transmembrane helix</keyword>
<evidence type="ECO:0000313" key="3">
    <source>
        <dbReference type="Proteomes" id="UP000254069"/>
    </source>
</evidence>
<accession>A0A380ABR8</accession>
<reference evidence="2 3" key="1">
    <citation type="submission" date="2018-06" db="EMBL/GenBank/DDBJ databases">
        <authorList>
            <consortium name="Pathogen Informatics"/>
            <person name="Doyle S."/>
        </authorList>
    </citation>
    <scope>NUCLEOTIDE SEQUENCE [LARGE SCALE GENOMIC DNA]</scope>
    <source>
        <strain evidence="2 3">NCTC10738</strain>
    </source>
</reference>
<dbReference type="AlphaFoldDB" id="A0A380ABR8"/>
<dbReference type="Proteomes" id="UP000254069">
    <property type="component" value="Unassembled WGS sequence"/>
</dbReference>
<organism evidence="2 3">
    <name type="scientific">Shewanella algae</name>
    <dbReference type="NCBI Taxonomy" id="38313"/>
    <lineage>
        <taxon>Bacteria</taxon>
        <taxon>Pseudomonadati</taxon>
        <taxon>Pseudomonadota</taxon>
        <taxon>Gammaproteobacteria</taxon>
        <taxon>Alteromonadales</taxon>
        <taxon>Shewanellaceae</taxon>
        <taxon>Shewanella</taxon>
    </lineage>
</organism>